<dbReference type="GO" id="GO:0005615">
    <property type="term" value="C:extracellular space"/>
    <property type="evidence" value="ECO:0007669"/>
    <property type="project" value="UniProtKB-KW"/>
</dbReference>
<dbReference type="SUPFAM" id="SSF54117">
    <property type="entry name" value="Interleukin 8-like chemokines"/>
    <property type="match status" value="1"/>
</dbReference>
<sequence length="139" mass="15649">MSRSVVYLLLSATLLCCFATLHGHRVFSLGFIVVNLIMTRTKSLSALPMEGTTLSFRCRCVKTTTSFINPRTFRRVEILPAGARCRKTEVLITKHDDRTVCVDPKAKWVNKYIKEVMNSLEKKTLKSPLPTQTSRAVSA</sequence>
<dbReference type="InterPro" id="IPR001089">
    <property type="entry name" value="Chemokine_CXC"/>
</dbReference>
<dbReference type="InterPro" id="IPR036048">
    <property type="entry name" value="Interleukin_8-like_sf"/>
</dbReference>
<comment type="caution">
    <text evidence="8">The sequence shown here is derived from an EMBL/GenBank/DDBJ whole genome shotgun (WGS) entry which is preliminary data.</text>
</comment>
<proteinExistence type="inferred from homology"/>
<dbReference type="PRINTS" id="PR00436">
    <property type="entry name" value="INTERLEUKIN8"/>
</dbReference>
<dbReference type="PANTHER" id="PTHR12015:SF203">
    <property type="entry name" value="CHEMOKINE INTERLEUKIN-8-LIKE DOMAIN-CONTAINING PROTEIN"/>
    <property type="match status" value="1"/>
</dbReference>
<dbReference type="EMBL" id="JAROKS010000019">
    <property type="protein sequence ID" value="KAK1792380.1"/>
    <property type="molecule type" value="Genomic_DNA"/>
</dbReference>
<dbReference type="GO" id="GO:0008009">
    <property type="term" value="F:chemokine activity"/>
    <property type="evidence" value="ECO:0007669"/>
    <property type="project" value="InterPro"/>
</dbReference>
<evidence type="ECO:0000259" key="7">
    <source>
        <dbReference type="SMART" id="SM00199"/>
    </source>
</evidence>
<dbReference type="InterPro" id="IPR033899">
    <property type="entry name" value="CXC_Chemokine_domain"/>
</dbReference>
<dbReference type="AlphaFoldDB" id="A0AAD8Z6P9"/>
<evidence type="ECO:0000256" key="3">
    <source>
        <dbReference type="ARBA" id="ARBA00022514"/>
    </source>
</evidence>
<comment type="function">
    <text evidence="5">Ligand for cxcr3.2. Chemotactic for macrophages.</text>
</comment>
<keyword evidence="4" id="KW-0964">Secreted</keyword>
<gene>
    <name evidence="8" type="ORF">P4O66_012339</name>
</gene>
<comment type="similarity">
    <text evidence="2">Belongs to the intercrine alpha (chemokine CxC) family.</text>
</comment>
<evidence type="ECO:0000256" key="5">
    <source>
        <dbReference type="ARBA" id="ARBA00054901"/>
    </source>
</evidence>
<evidence type="ECO:0000256" key="1">
    <source>
        <dbReference type="ARBA" id="ARBA00004613"/>
    </source>
</evidence>
<evidence type="ECO:0000313" key="8">
    <source>
        <dbReference type="EMBL" id="KAK1792380.1"/>
    </source>
</evidence>
<dbReference type="InterPro" id="IPR039809">
    <property type="entry name" value="Chemokine_b/g/d"/>
</dbReference>
<dbReference type="SMART" id="SM00199">
    <property type="entry name" value="SCY"/>
    <property type="match status" value="1"/>
</dbReference>
<dbReference type="Gene3D" id="2.40.50.40">
    <property type="match status" value="1"/>
</dbReference>
<evidence type="ECO:0000256" key="2">
    <source>
        <dbReference type="ARBA" id="ARBA00010665"/>
    </source>
</evidence>
<keyword evidence="3" id="KW-0202">Cytokine</keyword>
<dbReference type="Pfam" id="PF00048">
    <property type="entry name" value="IL8"/>
    <property type="match status" value="1"/>
</dbReference>
<feature type="signal peptide" evidence="6">
    <location>
        <begin position="1"/>
        <end position="23"/>
    </location>
</feature>
<feature type="chain" id="PRO_5042213540" description="Chemokine interleukin-8-like domain-containing protein" evidence="6">
    <location>
        <begin position="24"/>
        <end position="139"/>
    </location>
</feature>
<dbReference type="CDD" id="cd00273">
    <property type="entry name" value="Chemokine_CXC"/>
    <property type="match status" value="1"/>
</dbReference>
<reference evidence="8" key="1">
    <citation type="submission" date="2023-03" db="EMBL/GenBank/DDBJ databases">
        <title>Electrophorus voltai genome.</title>
        <authorList>
            <person name="Bian C."/>
        </authorList>
    </citation>
    <scope>NUCLEOTIDE SEQUENCE</scope>
    <source>
        <strain evidence="8">CB-2022</strain>
        <tissue evidence="8">Muscle</tissue>
    </source>
</reference>
<feature type="domain" description="Chemokine interleukin-8-like" evidence="7">
    <location>
        <begin position="55"/>
        <end position="116"/>
    </location>
</feature>
<dbReference type="FunFam" id="2.40.50.40:FF:000004">
    <property type="entry name" value="C-X-C motif chemokine"/>
    <property type="match status" value="1"/>
</dbReference>
<keyword evidence="9" id="KW-1185">Reference proteome</keyword>
<keyword evidence="6" id="KW-0732">Signal</keyword>
<protein>
    <recommendedName>
        <fullName evidence="7">Chemokine interleukin-8-like domain-containing protein</fullName>
    </recommendedName>
</protein>
<dbReference type="GO" id="GO:0006952">
    <property type="term" value="P:defense response"/>
    <property type="evidence" value="ECO:0007669"/>
    <property type="project" value="InterPro"/>
</dbReference>
<dbReference type="InterPro" id="IPR001811">
    <property type="entry name" value="Chemokine_IL8-like_dom"/>
</dbReference>
<comment type="subcellular location">
    <subcellularLocation>
        <location evidence="1">Secreted</location>
    </subcellularLocation>
</comment>
<evidence type="ECO:0000313" key="9">
    <source>
        <dbReference type="Proteomes" id="UP001239994"/>
    </source>
</evidence>
<dbReference type="PRINTS" id="PR00437">
    <property type="entry name" value="SMALLCYTKCXC"/>
</dbReference>
<accession>A0AAD8Z6P9</accession>
<dbReference type="PANTHER" id="PTHR12015">
    <property type="entry name" value="SMALL INDUCIBLE CYTOKINE A"/>
    <property type="match status" value="1"/>
</dbReference>
<dbReference type="Proteomes" id="UP001239994">
    <property type="component" value="Unassembled WGS sequence"/>
</dbReference>
<dbReference type="GO" id="GO:0006955">
    <property type="term" value="P:immune response"/>
    <property type="evidence" value="ECO:0007669"/>
    <property type="project" value="InterPro"/>
</dbReference>
<name>A0AAD8Z6P9_9TELE</name>
<organism evidence="8 9">
    <name type="scientific">Electrophorus voltai</name>
    <dbReference type="NCBI Taxonomy" id="2609070"/>
    <lineage>
        <taxon>Eukaryota</taxon>
        <taxon>Metazoa</taxon>
        <taxon>Chordata</taxon>
        <taxon>Craniata</taxon>
        <taxon>Vertebrata</taxon>
        <taxon>Euteleostomi</taxon>
        <taxon>Actinopterygii</taxon>
        <taxon>Neopterygii</taxon>
        <taxon>Teleostei</taxon>
        <taxon>Ostariophysi</taxon>
        <taxon>Gymnotiformes</taxon>
        <taxon>Gymnotoidei</taxon>
        <taxon>Gymnotidae</taxon>
        <taxon>Electrophorus</taxon>
    </lineage>
</organism>
<evidence type="ECO:0000256" key="4">
    <source>
        <dbReference type="ARBA" id="ARBA00022525"/>
    </source>
</evidence>
<evidence type="ECO:0000256" key="6">
    <source>
        <dbReference type="SAM" id="SignalP"/>
    </source>
</evidence>
<dbReference type="GO" id="GO:0042056">
    <property type="term" value="F:chemoattractant activity"/>
    <property type="evidence" value="ECO:0007669"/>
    <property type="project" value="UniProtKB-ARBA"/>
</dbReference>